<protein>
    <recommendedName>
        <fullName evidence="2">PPIase cyclophilin-type domain-containing protein</fullName>
    </recommendedName>
</protein>
<evidence type="ECO:0000256" key="1">
    <source>
        <dbReference type="SAM" id="SignalP"/>
    </source>
</evidence>
<dbReference type="Proteomes" id="UP000751190">
    <property type="component" value="Unassembled WGS sequence"/>
</dbReference>
<dbReference type="EMBL" id="JAGTXO010000036">
    <property type="protein sequence ID" value="KAG8459921.1"/>
    <property type="molecule type" value="Genomic_DNA"/>
</dbReference>
<keyword evidence="4" id="KW-1185">Reference proteome</keyword>
<dbReference type="InterPro" id="IPR002130">
    <property type="entry name" value="Cyclophilin-type_PPIase_dom"/>
</dbReference>
<dbReference type="InterPro" id="IPR044178">
    <property type="entry name" value="CYP28-like"/>
</dbReference>
<dbReference type="OrthoDB" id="193499at2759"/>
<comment type="caution">
    <text evidence="3">The sequence shown here is derived from an EMBL/GenBank/DDBJ whole genome shotgun (WGS) entry which is preliminary data.</text>
</comment>
<feature type="chain" id="PRO_5035229610" description="PPIase cyclophilin-type domain-containing protein" evidence="1">
    <location>
        <begin position="28"/>
        <end position="303"/>
    </location>
</feature>
<dbReference type="PROSITE" id="PS50072">
    <property type="entry name" value="CSA_PPIASE_2"/>
    <property type="match status" value="1"/>
</dbReference>
<sequence length="303" mass="32293">MGSFDRRGVVRSALVVLALLPERGAGAAVTRRRLAALASAGVASLPLRTRATPAPAPSAAPARARVTQRAFVDVRIIESYTMSEVLENAALRGRLTLGLYGDDAPKQTTRFVQLLTGRRAGRPAEADSFPSLASASFERRRPPELLLSGPVPGVRELRLPESLGGGQQYEWNAQIVPLAPVFESVRLRHDRRGLLTHRIADGGTVFGITLAPAPQLDRDWAVFGEVLEGAEPLGLLAEIEALPFLTGEAAPDSATGRVGAAVYAAQRSAFMALTQAIGDTRADERVGRLLRRVEIVSTGLLPS</sequence>
<dbReference type="GO" id="GO:0003755">
    <property type="term" value="F:peptidyl-prolyl cis-trans isomerase activity"/>
    <property type="evidence" value="ECO:0007669"/>
    <property type="project" value="InterPro"/>
</dbReference>
<dbReference type="InterPro" id="IPR029000">
    <property type="entry name" value="Cyclophilin-like_dom_sf"/>
</dbReference>
<accession>A0A8J6C6A0</accession>
<dbReference type="AlphaFoldDB" id="A0A8J6C6A0"/>
<dbReference type="PANTHER" id="PTHR47875:SF1">
    <property type="entry name" value="PEPTIDYL-PROLYL CIS-TRANS ISOMERASE CYP28, CHLOROPLASTIC"/>
    <property type="match status" value="1"/>
</dbReference>
<evidence type="ECO:0000313" key="3">
    <source>
        <dbReference type="EMBL" id="KAG8459921.1"/>
    </source>
</evidence>
<dbReference type="Pfam" id="PF00160">
    <property type="entry name" value="Pro_isomerase"/>
    <property type="match status" value="1"/>
</dbReference>
<evidence type="ECO:0000313" key="4">
    <source>
        <dbReference type="Proteomes" id="UP000751190"/>
    </source>
</evidence>
<evidence type="ECO:0000259" key="2">
    <source>
        <dbReference type="PROSITE" id="PS50072"/>
    </source>
</evidence>
<name>A0A8J6C6A0_DIALT</name>
<keyword evidence="1" id="KW-0732">Signal</keyword>
<organism evidence="3 4">
    <name type="scientific">Diacronema lutheri</name>
    <name type="common">Unicellular marine alga</name>
    <name type="synonym">Monochrysis lutheri</name>
    <dbReference type="NCBI Taxonomy" id="2081491"/>
    <lineage>
        <taxon>Eukaryota</taxon>
        <taxon>Haptista</taxon>
        <taxon>Haptophyta</taxon>
        <taxon>Pavlovophyceae</taxon>
        <taxon>Pavlovales</taxon>
        <taxon>Pavlovaceae</taxon>
        <taxon>Diacronema</taxon>
    </lineage>
</organism>
<dbReference type="OMA" id="THRQLEV"/>
<gene>
    <name evidence="3" type="ORF">KFE25_010970</name>
</gene>
<reference evidence="3" key="1">
    <citation type="submission" date="2021-05" db="EMBL/GenBank/DDBJ databases">
        <title>The genome of the haptophyte Pavlova lutheri (Diacronema luteri, Pavlovales) - a model for lipid biosynthesis in eukaryotic algae.</title>
        <authorList>
            <person name="Hulatt C.J."/>
            <person name="Posewitz M.C."/>
        </authorList>
    </citation>
    <scope>NUCLEOTIDE SEQUENCE</scope>
    <source>
        <strain evidence="3">NIVA-4/92</strain>
    </source>
</reference>
<dbReference type="GO" id="GO:0009507">
    <property type="term" value="C:chloroplast"/>
    <property type="evidence" value="ECO:0007669"/>
    <property type="project" value="TreeGrafter"/>
</dbReference>
<dbReference type="Gene3D" id="2.40.100.10">
    <property type="entry name" value="Cyclophilin-like"/>
    <property type="match status" value="1"/>
</dbReference>
<feature type="domain" description="PPIase cyclophilin-type" evidence="2">
    <location>
        <begin position="82"/>
        <end position="251"/>
    </location>
</feature>
<dbReference type="SUPFAM" id="SSF50891">
    <property type="entry name" value="Cyclophilin-like"/>
    <property type="match status" value="1"/>
</dbReference>
<proteinExistence type="predicted"/>
<dbReference type="PANTHER" id="PTHR47875">
    <property type="entry name" value="PEPTIDYL-PROLYL CIS-TRANS ISOMERASE CYP28, CHLOROPLASTIC"/>
    <property type="match status" value="1"/>
</dbReference>
<feature type="signal peptide" evidence="1">
    <location>
        <begin position="1"/>
        <end position="27"/>
    </location>
</feature>